<evidence type="ECO:0000313" key="14">
    <source>
        <dbReference type="Proteomes" id="UP000765509"/>
    </source>
</evidence>
<dbReference type="Pfam" id="PF25597">
    <property type="entry name" value="SH3_retrovirus"/>
    <property type="match status" value="1"/>
</dbReference>
<dbReference type="AlphaFoldDB" id="A0A9Q3BDM1"/>
<evidence type="ECO:0000256" key="3">
    <source>
        <dbReference type="ARBA" id="ARBA00022723"/>
    </source>
</evidence>
<gene>
    <name evidence="13" type="ORF">O181_003040</name>
</gene>
<keyword evidence="4" id="KW-0255">Endonuclease</keyword>
<dbReference type="GO" id="GO:0016787">
    <property type="term" value="F:hydrolase activity"/>
    <property type="evidence" value="ECO:0007669"/>
    <property type="project" value="UniProtKB-KW"/>
</dbReference>
<keyword evidence="3" id="KW-0479">Metal-binding</keyword>
<keyword evidence="6" id="KW-0460">Magnesium</keyword>
<keyword evidence="8" id="KW-0695">RNA-directed DNA polymerase</keyword>
<evidence type="ECO:0000256" key="9">
    <source>
        <dbReference type="ARBA" id="ARBA00022932"/>
    </source>
</evidence>
<evidence type="ECO:0008006" key="15">
    <source>
        <dbReference type="Google" id="ProtNLM"/>
    </source>
</evidence>
<keyword evidence="5" id="KW-0378">Hydrolase</keyword>
<dbReference type="PANTHER" id="PTHR42648">
    <property type="entry name" value="TRANSPOSASE, PUTATIVE-RELATED"/>
    <property type="match status" value="1"/>
</dbReference>
<evidence type="ECO:0000256" key="10">
    <source>
        <dbReference type="ARBA" id="ARBA00023172"/>
    </source>
</evidence>
<evidence type="ECO:0000256" key="4">
    <source>
        <dbReference type="ARBA" id="ARBA00022759"/>
    </source>
</evidence>
<evidence type="ECO:0000256" key="6">
    <source>
        <dbReference type="ARBA" id="ARBA00022842"/>
    </source>
</evidence>
<dbReference type="InterPro" id="IPR057670">
    <property type="entry name" value="SH3_retrovirus"/>
</dbReference>
<dbReference type="EMBL" id="AVOT02000527">
    <property type="protein sequence ID" value="MBW0463325.1"/>
    <property type="molecule type" value="Genomic_DNA"/>
</dbReference>
<dbReference type="Proteomes" id="UP000765509">
    <property type="component" value="Unassembled WGS sequence"/>
</dbReference>
<keyword evidence="9" id="KW-0808">Transferase</keyword>
<dbReference type="GO" id="GO:0046872">
    <property type="term" value="F:metal ion binding"/>
    <property type="evidence" value="ECO:0007669"/>
    <property type="project" value="UniProtKB-KW"/>
</dbReference>
<evidence type="ECO:0000256" key="5">
    <source>
        <dbReference type="ARBA" id="ARBA00022801"/>
    </source>
</evidence>
<sequence length="258" mass="29331">MTVLHQPVKAFVSIGALWHQRLGHPSNQNVKMLGLPSSPDPCEICLTGKSSFLPFSGIFDKAQHPLDCVHLDVVGPINPSSNTRLKYFLTIVDQFTSFKSNLPQSFWAEAVNTATFLPNLIPTVHRDNKSPFVLWAEKIPLLKRLRTFCCKAFILIQQKYRGWKLAPTSEEGILLGFENDNSSYRILWLRDKKVVVTRHVLFIEDNFPFLDESNHTDCSRWVDINDKANLFFDSNESAVDESHYSNSEVHGTIAQESP</sequence>
<keyword evidence="9" id="KW-0239">DNA-directed DNA polymerase</keyword>
<evidence type="ECO:0000256" key="1">
    <source>
        <dbReference type="ARBA" id="ARBA00022695"/>
    </source>
</evidence>
<dbReference type="Gene3D" id="3.30.420.10">
    <property type="entry name" value="Ribonuclease H-like superfamily/Ribonuclease H"/>
    <property type="match status" value="1"/>
</dbReference>
<keyword evidence="10" id="KW-0233">DNA recombination</keyword>
<evidence type="ECO:0000259" key="11">
    <source>
        <dbReference type="Pfam" id="PF13976"/>
    </source>
</evidence>
<evidence type="ECO:0000256" key="8">
    <source>
        <dbReference type="ARBA" id="ARBA00022918"/>
    </source>
</evidence>
<dbReference type="GO" id="GO:0003887">
    <property type="term" value="F:DNA-directed DNA polymerase activity"/>
    <property type="evidence" value="ECO:0007669"/>
    <property type="project" value="UniProtKB-KW"/>
</dbReference>
<keyword evidence="14" id="KW-1185">Reference proteome</keyword>
<evidence type="ECO:0000256" key="2">
    <source>
        <dbReference type="ARBA" id="ARBA00022722"/>
    </source>
</evidence>
<organism evidence="13 14">
    <name type="scientific">Austropuccinia psidii MF-1</name>
    <dbReference type="NCBI Taxonomy" id="1389203"/>
    <lineage>
        <taxon>Eukaryota</taxon>
        <taxon>Fungi</taxon>
        <taxon>Dikarya</taxon>
        <taxon>Basidiomycota</taxon>
        <taxon>Pucciniomycotina</taxon>
        <taxon>Pucciniomycetes</taxon>
        <taxon>Pucciniales</taxon>
        <taxon>Sphaerophragmiaceae</taxon>
        <taxon>Austropuccinia</taxon>
    </lineage>
</organism>
<dbReference type="GO" id="GO:0004519">
    <property type="term" value="F:endonuclease activity"/>
    <property type="evidence" value="ECO:0007669"/>
    <property type="project" value="UniProtKB-KW"/>
</dbReference>
<accession>A0A9Q3BDM1</accession>
<dbReference type="InterPro" id="IPR025724">
    <property type="entry name" value="GAG-pre-integrase_dom"/>
</dbReference>
<dbReference type="GO" id="GO:0006310">
    <property type="term" value="P:DNA recombination"/>
    <property type="evidence" value="ECO:0007669"/>
    <property type="project" value="UniProtKB-KW"/>
</dbReference>
<dbReference type="GO" id="GO:0003676">
    <property type="term" value="F:nucleic acid binding"/>
    <property type="evidence" value="ECO:0007669"/>
    <property type="project" value="InterPro"/>
</dbReference>
<dbReference type="InterPro" id="IPR036397">
    <property type="entry name" value="RNaseH_sf"/>
</dbReference>
<comment type="caution">
    <text evidence="13">The sequence shown here is derived from an EMBL/GenBank/DDBJ whole genome shotgun (WGS) entry which is preliminary data.</text>
</comment>
<evidence type="ECO:0000259" key="12">
    <source>
        <dbReference type="Pfam" id="PF25597"/>
    </source>
</evidence>
<dbReference type="Pfam" id="PF13976">
    <property type="entry name" value="gag_pre-integrs"/>
    <property type="match status" value="1"/>
</dbReference>
<protein>
    <recommendedName>
        <fullName evidence="15">GAG-pre-integrase domain-containing protein</fullName>
    </recommendedName>
</protein>
<feature type="domain" description="Retroviral polymerase SH3-like" evidence="12">
    <location>
        <begin position="150"/>
        <end position="212"/>
    </location>
</feature>
<keyword evidence="2" id="KW-0540">Nuclease</keyword>
<evidence type="ECO:0000313" key="13">
    <source>
        <dbReference type="EMBL" id="MBW0463325.1"/>
    </source>
</evidence>
<dbReference type="InterPro" id="IPR039537">
    <property type="entry name" value="Retrotran_Ty1/copia-like"/>
</dbReference>
<name>A0A9Q3BDM1_9BASI</name>
<dbReference type="OrthoDB" id="5022336at2759"/>
<feature type="domain" description="GAG-pre-integrase" evidence="11">
    <location>
        <begin position="11"/>
        <end position="50"/>
    </location>
</feature>
<evidence type="ECO:0000256" key="7">
    <source>
        <dbReference type="ARBA" id="ARBA00022908"/>
    </source>
</evidence>
<reference evidence="13" key="1">
    <citation type="submission" date="2021-03" db="EMBL/GenBank/DDBJ databases">
        <title>Draft genome sequence of rust myrtle Austropuccinia psidii MF-1, a brazilian biotype.</title>
        <authorList>
            <person name="Quecine M.C."/>
            <person name="Pachon D.M.R."/>
            <person name="Bonatelli M.L."/>
            <person name="Correr F.H."/>
            <person name="Franceschini L.M."/>
            <person name="Leite T.F."/>
            <person name="Margarido G.R.A."/>
            <person name="Almeida C.A."/>
            <person name="Ferrarezi J.A."/>
            <person name="Labate C.A."/>
        </authorList>
    </citation>
    <scope>NUCLEOTIDE SEQUENCE</scope>
    <source>
        <strain evidence="13">MF-1</strain>
    </source>
</reference>
<dbReference type="GO" id="GO:0015074">
    <property type="term" value="P:DNA integration"/>
    <property type="evidence" value="ECO:0007669"/>
    <property type="project" value="UniProtKB-KW"/>
</dbReference>
<proteinExistence type="predicted"/>
<keyword evidence="7" id="KW-0229">DNA integration</keyword>
<dbReference type="GO" id="GO:0003964">
    <property type="term" value="F:RNA-directed DNA polymerase activity"/>
    <property type="evidence" value="ECO:0007669"/>
    <property type="project" value="UniProtKB-KW"/>
</dbReference>
<keyword evidence="1" id="KW-0548">Nucleotidyltransferase</keyword>
<dbReference type="PANTHER" id="PTHR42648:SF11">
    <property type="entry name" value="TRANSPOSON TY4-P GAG-POL POLYPROTEIN"/>
    <property type="match status" value="1"/>
</dbReference>